<reference evidence="6" key="1">
    <citation type="submission" date="2018-11" db="EMBL/GenBank/DDBJ databases">
        <authorList>
            <consortium name="Pathogen Informatics"/>
        </authorList>
    </citation>
    <scope>NUCLEOTIDE SEQUENCE</scope>
</reference>
<protein>
    <recommendedName>
        <fullName evidence="8">Transmembrane BAX inhibitor motif-containing protein 4</fullName>
    </recommendedName>
</protein>
<evidence type="ECO:0000313" key="7">
    <source>
        <dbReference type="Proteomes" id="UP000784294"/>
    </source>
</evidence>
<comment type="subcellular location">
    <subcellularLocation>
        <location evidence="1">Membrane</location>
        <topology evidence="1">Multi-pass membrane protein</topology>
    </subcellularLocation>
</comment>
<dbReference type="InterPro" id="IPR006214">
    <property type="entry name" value="Bax_inhibitor_1-related"/>
</dbReference>
<dbReference type="GO" id="GO:0043066">
    <property type="term" value="P:negative regulation of apoptotic process"/>
    <property type="evidence" value="ECO:0007669"/>
    <property type="project" value="TreeGrafter"/>
</dbReference>
<proteinExistence type="inferred from homology"/>
<organism evidence="6 7">
    <name type="scientific">Protopolystoma xenopodis</name>
    <dbReference type="NCBI Taxonomy" id="117903"/>
    <lineage>
        <taxon>Eukaryota</taxon>
        <taxon>Metazoa</taxon>
        <taxon>Spiralia</taxon>
        <taxon>Lophotrochozoa</taxon>
        <taxon>Platyhelminthes</taxon>
        <taxon>Monogenea</taxon>
        <taxon>Polyopisthocotylea</taxon>
        <taxon>Polystomatidea</taxon>
        <taxon>Polystomatidae</taxon>
        <taxon>Protopolystoma</taxon>
    </lineage>
</organism>
<dbReference type="Proteomes" id="UP000784294">
    <property type="component" value="Unassembled WGS sequence"/>
</dbReference>
<dbReference type="AlphaFoldDB" id="A0A448WIH3"/>
<evidence type="ECO:0000256" key="5">
    <source>
        <dbReference type="RuleBase" id="RU004379"/>
    </source>
</evidence>
<evidence type="ECO:0008006" key="8">
    <source>
        <dbReference type="Google" id="ProtNLM"/>
    </source>
</evidence>
<dbReference type="GO" id="GO:0016020">
    <property type="term" value="C:membrane"/>
    <property type="evidence" value="ECO:0007669"/>
    <property type="project" value="UniProtKB-SubCell"/>
</dbReference>
<evidence type="ECO:0000256" key="2">
    <source>
        <dbReference type="ARBA" id="ARBA00022692"/>
    </source>
</evidence>
<comment type="similarity">
    <text evidence="5">Belongs to the BI1 family.</text>
</comment>
<gene>
    <name evidence="6" type="ORF">PXEA_LOCUS5886</name>
</gene>
<comment type="caution">
    <text evidence="6">The sequence shown here is derived from an EMBL/GenBank/DDBJ whole genome shotgun (WGS) entry which is preliminary data.</text>
</comment>
<evidence type="ECO:0000313" key="6">
    <source>
        <dbReference type="EMBL" id="VEL12446.1"/>
    </source>
</evidence>
<feature type="transmembrane region" description="Helical" evidence="5">
    <location>
        <begin position="109"/>
        <end position="130"/>
    </location>
</feature>
<dbReference type="OrthoDB" id="7933078at2759"/>
<dbReference type="PANTHER" id="PTHR23291:SF50">
    <property type="entry name" value="PROTEIN LIFEGUARD 4"/>
    <property type="match status" value="1"/>
</dbReference>
<sequence>MLAWGELRPFRFPTMFDSIESGVSLQNDFSYNNNVAKANIYIRMGFIRKVYGLLSAQLIITLVIASIIANFSEQVSKLVAERPFVLTLVIAGNFISLFMLLWKKRQVPINLFLLFTFTIFESTLIGLAVAHYSVNIVLQALALTIVTFISLTVYTFQTKKDFSSWGAGLFVFLFLLLSAGLLNFFLGSPLLDFAISVSGCVVFSLFIIYDTNAIMHRTSPEEYIIACVELYTDIINLFIHLLRFLDAIRDK</sequence>
<dbReference type="Pfam" id="PF01027">
    <property type="entry name" value="Bax1-I"/>
    <property type="match status" value="1"/>
</dbReference>
<name>A0A448WIH3_9PLAT</name>
<dbReference type="PANTHER" id="PTHR23291">
    <property type="entry name" value="BAX INHIBITOR-RELATED"/>
    <property type="match status" value="1"/>
</dbReference>
<evidence type="ECO:0000256" key="1">
    <source>
        <dbReference type="ARBA" id="ARBA00004141"/>
    </source>
</evidence>
<evidence type="ECO:0000256" key="4">
    <source>
        <dbReference type="ARBA" id="ARBA00023136"/>
    </source>
</evidence>
<feature type="transmembrane region" description="Helical" evidence="5">
    <location>
        <begin position="136"/>
        <end position="156"/>
    </location>
</feature>
<evidence type="ECO:0000256" key="3">
    <source>
        <dbReference type="ARBA" id="ARBA00022989"/>
    </source>
</evidence>
<accession>A0A448WIH3</accession>
<keyword evidence="7" id="KW-1185">Reference proteome</keyword>
<dbReference type="EMBL" id="CAAALY010014783">
    <property type="protein sequence ID" value="VEL12446.1"/>
    <property type="molecule type" value="Genomic_DNA"/>
</dbReference>
<keyword evidence="4 5" id="KW-0472">Membrane</keyword>
<feature type="transmembrane region" description="Helical" evidence="5">
    <location>
        <begin position="50"/>
        <end position="72"/>
    </location>
</feature>
<feature type="transmembrane region" description="Helical" evidence="5">
    <location>
        <begin position="193"/>
        <end position="211"/>
    </location>
</feature>
<feature type="transmembrane region" description="Helical" evidence="5">
    <location>
        <begin position="84"/>
        <end position="102"/>
    </location>
</feature>
<keyword evidence="3 5" id="KW-1133">Transmembrane helix</keyword>
<keyword evidence="2 5" id="KW-0812">Transmembrane</keyword>
<feature type="transmembrane region" description="Helical" evidence="5">
    <location>
        <begin position="168"/>
        <end position="187"/>
    </location>
</feature>